<evidence type="ECO:0000313" key="2">
    <source>
        <dbReference type="EMBL" id="ACO67855.1"/>
    </source>
</evidence>
<accession>C1EIG2</accession>
<dbReference type="Gene3D" id="3.30.530.20">
    <property type="match status" value="1"/>
</dbReference>
<feature type="compositionally biased region" description="Low complexity" evidence="1">
    <location>
        <begin position="1"/>
        <end position="25"/>
    </location>
</feature>
<sequence length="348" mass="37004">MRAAEASRPAALPASTPNAAPNAASADEDIESRANDRLRLKYRGRRCPRWRLRGGDASTGAKVKTRSSRTKELMYDDDGGAPFERCANTKDGIAVWMRAVPGSNAKEVLAEATFAKTPARAFWRAVCDVERYQEFVPFVKRSFVCKDARSDSAGGGGSVWVYNVVKAPVVGPRDFVIKIESAPRGADGSMKCAWHVPDDGVGPPALSGHVRLLKNSGGWELREASAGGGVAVRYRVLTDPGTALPGFLVDLANQSSVPDVMRAFNARATSGVYEREDAAAAAARTGAGSGSSRFLAGLVSGGVAKELEELLQWGDFGRITTSLSARLRKMATALDARVGDRRSANDAS</sequence>
<feature type="region of interest" description="Disordered" evidence="1">
    <location>
        <begin position="1"/>
        <end position="31"/>
    </location>
</feature>
<dbReference type="KEGG" id="mis:MICPUN_104415"/>
<proteinExistence type="predicted"/>
<dbReference type="Proteomes" id="UP000002009">
    <property type="component" value="Chromosome 15"/>
</dbReference>
<dbReference type="OrthoDB" id="497968at2759"/>
<dbReference type="RefSeq" id="XP_002506597.1">
    <property type="nucleotide sequence ID" value="XM_002506551.1"/>
</dbReference>
<evidence type="ECO:0000256" key="1">
    <source>
        <dbReference type="SAM" id="MobiDB-lite"/>
    </source>
</evidence>
<reference evidence="2 3" key="1">
    <citation type="journal article" date="2009" name="Science">
        <title>Green evolution and dynamic adaptations revealed by genomes of the marine picoeukaryotes Micromonas.</title>
        <authorList>
            <person name="Worden A.Z."/>
            <person name="Lee J.H."/>
            <person name="Mock T."/>
            <person name="Rouze P."/>
            <person name="Simmons M.P."/>
            <person name="Aerts A.L."/>
            <person name="Allen A.E."/>
            <person name="Cuvelier M.L."/>
            <person name="Derelle E."/>
            <person name="Everett M.V."/>
            <person name="Foulon E."/>
            <person name="Grimwood J."/>
            <person name="Gundlach H."/>
            <person name="Henrissat B."/>
            <person name="Napoli C."/>
            <person name="McDonald S.M."/>
            <person name="Parker M.S."/>
            <person name="Rombauts S."/>
            <person name="Salamov A."/>
            <person name="Von Dassow P."/>
            <person name="Badger J.H."/>
            <person name="Coutinho P.M."/>
            <person name="Demir E."/>
            <person name="Dubchak I."/>
            <person name="Gentemann C."/>
            <person name="Eikrem W."/>
            <person name="Gready J.E."/>
            <person name="John U."/>
            <person name="Lanier W."/>
            <person name="Lindquist E.A."/>
            <person name="Lucas S."/>
            <person name="Mayer K.F."/>
            <person name="Moreau H."/>
            <person name="Not F."/>
            <person name="Otillar R."/>
            <person name="Panaud O."/>
            <person name="Pangilinan J."/>
            <person name="Paulsen I."/>
            <person name="Piegu B."/>
            <person name="Poliakov A."/>
            <person name="Robbens S."/>
            <person name="Schmutz J."/>
            <person name="Toulza E."/>
            <person name="Wyss T."/>
            <person name="Zelensky A."/>
            <person name="Zhou K."/>
            <person name="Armbrust E.V."/>
            <person name="Bhattacharya D."/>
            <person name="Goodenough U.W."/>
            <person name="Van de Peer Y."/>
            <person name="Grigoriev I.V."/>
        </authorList>
    </citation>
    <scope>NUCLEOTIDE SEQUENCE [LARGE SCALE GENOMIC DNA]</scope>
    <source>
        <strain evidence="3">RCC299 / NOUM17</strain>
    </source>
</reference>
<keyword evidence="3" id="KW-1185">Reference proteome</keyword>
<dbReference type="GeneID" id="8249349"/>
<dbReference type="SUPFAM" id="SSF55961">
    <property type="entry name" value="Bet v1-like"/>
    <property type="match status" value="1"/>
</dbReference>
<dbReference type="AlphaFoldDB" id="C1EIG2"/>
<gene>
    <name evidence="2" type="ORF">MICPUN_104415</name>
</gene>
<dbReference type="InterPro" id="IPR023393">
    <property type="entry name" value="START-like_dom_sf"/>
</dbReference>
<feature type="region of interest" description="Disordered" evidence="1">
    <location>
        <begin position="53"/>
        <end position="73"/>
    </location>
</feature>
<organism evidence="2 3">
    <name type="scientific">Micromonas commoda (strain RCC299 / NOUM17 / CCMP2709)</name>
    <name type="common">Picoplanktonic green alga</name>
    <dbReference type="NCBI Taxonomy" id="296587"/>
    <lineage>
        <taxon>Eukaryota</taxon>
        <taxon>Viridiplantae</taxon>
        <taxon>Chlorophyta</taxon>
        <taxon>Mamiellophyceae</taxon>
        <taxon>Mamiellales</taxon>
        <taxon>Mamiellaceae</taxon>
        <taxon>Micromonas</taxon>
    </lineage>
</organism>
<dbReference type="EMBL" id="CP001333">
    <property type="protein sequence ID" value="ACO67855.1"/>
    <property type="molecule type" value="Genomic_DNA"/>
</dbReference>
<name>C1EIG2_MICCC</name>
<dbReference type="OMA" id="WRAVCDV"/>
<protein>
    <submittedName>
        <fullName evidence="2">Uncharacterized protein</fullName>
    </submittedName>
</protein>
<dbReference type="InParanoid" id="C1EIG2"/>
<evidence type="ECO:0000313" key="3">
    <source>
        <dbReference type="Proteomes" id="UP000002009"/>
    </source>
</evidence>